<dbReference type="GO" id="GO:0000978">
    <property type="term" value="F:RNA polymerase II cis-regulatory region sequence-specific DNA binding"/>
    <property type="evidence" value="ECO:0007669"/>
    <property type="project" value="TreeGrafter"/>
</dbReference>
<feature type="domain" description="ZAD" evidence="12">
    <location>
        <begin position="10"/>
        <end position="90"/>
    </location>
</feature>
<feature type="compositionally biased region" description="Basic residues" evidence="10">
    <location>
        <begin position="606"/>
        <end position="616"/>
    </location>
</feature>
<keyword evidence="2 9" id="KW-0479">Metal-binding</keyword>
<feature type="region of interest" description="Disordered" evidence="10">
    <location>
        <begin position="486"/>
        <end position="507"/>
    </location>
</feature>
<comment type="subcellular location">
    <subcellularLocation>
        <location evidence="1">Nucleus</location>
    </subcellularLocation>
</comment>
<dbReference type="GO" id="GO:0008270">
    <property type="term" value="F:zinc ion binding"/>
    <property type="evidence" value="ECO:0007669"/>
    <property type="project" value="UniProtKB-UniRule"/>
</dbReference>
<dbReference type="PANTHER" id="PTHR10071">
    <property type="entry name" value="TRANSCRIPTION FACTOR GATA FAMILY MEMBER"/>
    <property type="match status" value="1"/>
</dbReference>
<dbReference type="PROSITE" id="PS51915">
    <property type="entry name" value="ZAD"/>
    <property type="match status" value="1"/>
</dbReference>
<evidence type="ECO:0000256" key="2">
    <source>
        <dbReference type="ARBA" id="ARBA00022723"/>
    </source>
</evidence>
<feature type="region of interest" description="Disordered" evidence="10">
    <location>
        <begin position="583"/>
        <end position="619"/>
    </location>
</feature>
<feature type="region of interest" description="Disordered" evidence="10">
    <location>
        <begin position="641"/>
        <end position="662"/>
    </location>
</feature>
<evidence type="ECO:0000256" key="10">
    <source>
        <dbReference type="SAM" id="MobiDB-lite"/>
    </source>
</evidence>
<evidence type="ECO:0000256" key="7">
    <source>
        <dbReference type="ARBA" id="ARBA00023242"/>
    </source>
</evidence>
<evidence type="ECO:0000256" key="9">
    <source>
        <dbReference type="PROSITE-ProRule" id="PRU01263"/>
    </source>
</evidence>
<dbReference type="Pfam" id="PF07776">
    <property type="entry name" value="zf-AD"/>
    <property type="match status" value="1"/>
</dbReference>
<feature type="compositionally biased region" description="Basic and acidic residues" evidence="10">
    <location>
        <begin position="172"/>
        <end position="181"/>
    </location>
</feature>
<feature type="compositionally biased region" description="Polar residues" evidence="10">
    <location>
        <begin position="382"/>
        <end position="397"/>
    </location>
</feature>
<dbReference type="Pfam" id="PF00320">
    <property type="entry name" value="GATA"/>
    <property type="match status" value="1"/>
</dbReference>
<keyword evidence="13" id="KW-1185">Reference proteome</keyword>
<dbReference type="GO" id="GO:0000122">
    <property type="term" value="P:negative regulation of transcription by RNA polymerase II"/>
    <property type="evidence" value="ECO:0007669"/>
    <property type="project" value="TreeGrafter"/>
</dbReference>
<keyword evidence="6" id="KW-0804">Transcription</keyword>
<keyword evidence="7" id="KW-0539">Nucleus</keyword>
<evidence type="ECO:0000259" key="12">
    <source>
        <dbReference type="PROSITE" id="PS51915"/>
    </source>
</evidence>
<evidence type="ECO:0000256" key="5">
    <source>
        <dbReference type="ARBA" id="ARBA00023015"/>
    </source>
</evidence>
<evidence type="ECO:0000313" key="14">
    <source>
        <dbReference type="RefSeq" id="XP_025836487.1"/>
    </source>
</evidence>
<dbReference type="KEGG" id="apln:112903860"/>
<feature type="domain" description="GATA-type" evidence="11">
    <location>
        <begin position="539"/>
        <end position="592"/>
    </location>
</feature>
<dbReference type="RefSeq" id="XP_025836487.1">
    <property type="nucleotide sequence ID" value="XM_025980702.1"/>
</dbReference>
<evidence type="ECO:0000256" key="6">
    <source>
        <dbReference type="ARBA" id="ARBA00023163"/>
    </source>
</evidence>
<dbReference type="InterPro" id="IPR000679">
    <property type="entry name" value="Znf_GATA"/>
</dbReference>
<dbReference type="Gene3D" id="3.40.1800.20">
    <property type="match status" value="1"/>
</dbReference>
<keyword evidence="4 9" id="KW-0862">Zinc</keyword>
<feature type="region of interest" description="Disordered" evidence="10">
    <location>
        <begin position="299"/>
        <end position="397"/>
    </location>
</feature>
<evidence type="ECO:0000256" key="1">
    <source>
        <dbReference type="ARBA" id="ARBA00004123"/>
    </source>
</evidence>
<dbReference type="PRINTS" id="PR00619">
    <property type="entry name" value="GATAZNFINGER"/>
</dbReference>
<dbReference type="SMART" id="SM00868">
    <property type="entry name" value="zf-AD"/>
    <property type="match status" value="1"/>
</dbReference>
<dbReference type="SMART" id="SM00401">
    <property type="entry name" value="ZnF_GATA"/>
    <property type="match status" value="1"/>
</dbReference>
<keyword evidence="5" id="KW-0805">Transcription regulation</keyword>
<dbReference type="GO" id="GO:0045165">
    <property type="term" value="P:cell fate commitment"/>
    <property type="evidence" value="ECO:0007669"/>
    <property type="project" value="TreeGrafter"/>
</dbReference>
<protein>
    <submittedName>
        <fullName evidence="14">Nitrogen regulatory protein areA-like isoform X1</fullName>
    </submittedName>
</protein>
<dbReference type="PANTHER" id="PTHR10071:SF337">
    <property type="entry name" value="GATA-BINDING FACTOR A"/>
    <property type="match status" value="1"/>
</dbReference>
<gene>
    <name evidence="14" type="primary">LOC112903860</name>
</gene>
<evidence type="ECO:0000256" key="3">
    <source>
        <dbReference type="ARBA" id="ARBA00022771"/>
    </source>
</evidence>
<reference evidence="14" key="1">
    <citation type="submission" date="2025-08" db="UniProtKB">
        <authorList>
            <consortium name="RefSeq"/>
        </authorList>
    </citation>
    <scope>IDENTIFICATION</scope>
    <source>
        <tissue evidence="14">Entire body</tissue>
    </source>
</reference>
<evidence type="ECO:0000259" key="11">
    <source>
        <dbReference type="PROSITE" id="PS50114"/>
    </source>
</evidence>
<feature type="region of interest" description="Disordered" evidence="10">
    <location>
        <begin position="172"/>
        <end position="203"/>
    </location>
</feature>
<dbReference type="AlphaFoldDB" id="A0A7F5RKF4"/>
<accession>A0A7F5RKF4</accession>
<dbReference type="SUPFAM" id="SSF57716">
    <property type="entry name" value="Glucocorticoid receptor-like (DNA-binding domain)"/>
    <property type="match status" value="2"/>
</dbReference>
<feature type="binding site" evidence="9">
    <location>
        <position position="63"/>
    </location>
    <ligand>
        <name>Zn(2+)</name>
        <dbReference type="ChEBI" id="CHEBI:29105"/>
    </ligand>
</feature>
<feature type="compositionally biased region" description="Low complexity" evidence="10">
    <location>
        <begin position="644"/>
        <end position="655"/>
    </location>
</feature>
<dbReference type="OrthoDB" id="515401at2759"/>
<dbReference type="InParanoid" id="A0A7F5RKF4"/>
<feature type="compositionally biased region" description="Low complexity" evidence="10">
    <location>
        <begin position="182"/>
        <end position="194"/>
    </location>
</feature>
<dbReference type="GeneID" id="112903860"/>
<dbReference type="InterPro" id="IPR012934">
    <property type="entry name" value="Znf_AD"/>
</dbReference>
<dbReference type="GO" id="GO:0000981">
    <property type="term" value="F:DNA-binding transcription factor activity, RNA polymerase II-specific"/>
    <property type="evidence" value="ECO:0007669"/>
    <property type="project" value="TreeGrafter"/>
</dbReference>
<dbReference type="Proteomes" id="UP000192223">
    <property type="component" value="Unplaced"/>
</dbReference>
<organism evidence="13 14">
    <name type="scientific">Agrilus planipennis</name>
    <name type="common">Emerald ash borer</name>
    <name type="synonym">Agrilus marcopoli</name>
    <dbReference type="NCBI Taxonomy" id="224129"/>
    <lineage>
        <taxon>Eukaryota</taxon>
        <taxon>Metazoa</taxon>
        <taxon>Ecdysozoa</taxon>
        <taxon>Arthropoda</taxon>
        <taxon>Hexapoda</taxon>
        <taxon>Insecta</taxon>
        <taxon>Pterygota</taxon>
        <taxon>Neoptera</taxon>
        <taxon>Endopterygota</taxon>
        <taxon>Coleoptera</taxon>
        <taxon>Polyphaga</taxon>
        <taxon>Elateriformia</taxon>
        <taxon>Buprestoidea</taxon>
        <taxon>Buprestidae</taxon>
        <taxon>Agrilinae</taxon>
        <taxon>Agrilus</taxon>
    </lineage>
</organism>
<dbReference type="PROSITE" id="PS00344">
    <property type="entry name" value="GATA_ZN_FINGER_1"/>
    <property type="match status" value="1"/>
</dbReference>
<proteinExistence type="predicted"/>
<dbReference type="FunCoup" id="A0A7F5RKF4">
    <property type="interactions" value="362"/>
</dbReference>
<dbReference type="InterPro" id="IPR013088">
    <property type="entry name" value="Znf_NHR/GATA"/>
</dbReference>
<dbReference type="GO" id="GO:0005634">
    <property type="term" value="C:nucleus"/>
    <property type="evidence" value="ECO:0007669"/>
    <property type="project" value="UniProtKB-SubCell"/>
</dbReference>
<dbReference type="Gene3D" id="3.30.50.10">
    <property type="entry name" value="Erythroid Transcription Factor GATA-1, subunit A"/>
    <property type="match status" value="1"/>
</dbReference>
<evidence type="ECO:0000256" key="8">
    <source>
        <dbReference type="PROSITE-ProRule" id="PRU00094"/>
    </source>
</evidence>
<dbReference type="CDD" id="cd00202">
    <property type="entry name" value="ZnF_GATA"/>
    <property type="match status" value="1"/>
</dbReference>
<dbReference type="PROSITE" id="PS50114">
    <property type="entry name" value="GATA_ZN_FINGER_2"/>
    <property type="match status" value="1"/>
</dbReference>
<feature type="region of interest" description="Disordered" evidence="10">
    <location>
        <begin position="215"/>
        <end position="238"/>
    </location>
</feature>
<feature type="binding site" evidence="9">
    <location>
        <position position="12"/>
    </location>
    <ligand>
        <name>Zn(2+)</name>
        <dbReference type="ChEBI" id="CHEBI:29105"/>
    </ligand>
</feature>
<feature type="binding site" evidence="9">
    <location>
        <position position="66"/>
    </location>
    <ligand>
        <name>Zn(2+)</name>
        <dbReference type="ChEBI" id="CHEBI:29105"/>
    </ligand>
</feature>
<dbReference type="GO" id="GO:0045944">
    <property type="term" value="P:positive regulation of transcription by RNA polymerase II"/>
    <property type="evidence" value="ECO:0007669"/>
    <property type="project" value="TreeGrafter"/>
</dbReference>
<dbReference type="InterPro" id="IPR039355">
    <property type="entry name" value="Transcription_factor_GATA"/>
</dbReference>
<feature type="binding site" evidence="9">
    <location>
        <position position="15"/>
    </location>
    <ligand>
        <name>Zn(2+)</name>
        <dbReference type="ChEBI" id="CHEBI:29105"/>
    </ligand>
</feature>
<dbReference type="FunFam" id="3.30.50.10:FF:000002">
    <property type="entry name" value="Gata transcription factor gatad"/>
    <property type="match status" value="1"/>
</dbReference>
<evidence type="ECO:0000256" key="4">
    <source>
        <dbReference type="ARBA" id="ARBA00022833"/>
    </source>
</evidence>
<evidence type="ECO:0000313" key="13">
    <source>
        <dbReference type="Proteomes" id="UP000192223"/>
    </source>
</evidence>
<keyword evidence="3 8" id="KW-0863">Zinc-finger</keyword>
<name>A0A7F5RKF4_AGRPL</name>
<sequence>MCNVPPKFYQVCRLCLSCPQRIDNELNLSIFENDNAHRNIPNKIMTCLSILISDSDPLPHVICLRCAEQLDMFYTFKETAQKSEDILHQFLAYAEQISGSSCQEKLEKSSTMLDNVLKTSSELMKGNLTERVALMTNILNSTNSKNISISVKKEMEEASKMDDCTLTIVTKKEPKTSHPESSRSPPQQQQPQPSAYTNHHHNNSQKRIVFNLTGEMSNNNSNSSFESPAEVPSPPSTSLSGIPPLLPFNDPLRGVAFNRELEVKKCPPIVVVDGDDDEARNPLNYSNKEKEGLTTRTRYFGRSRCPPPILRPFRPYTTSSSPPSPSLDNEPADLSSKKPERLTCVPEIDFMKEDMEDDASEDSNSSDPERLEVDMSQDLEEQSNSTTASATSPVNDNVNEEGELWKALSQNGHSQGAPPLTGEASQLLRKLITCRKLGMSITPTPIITLPTTGDTDNNRTNVNAFTMDTGMYNKVSGRRKQCFPTKASAVEESGGDENSGGGREGEVDDYLPEININNFSNPWCNLQIVKTKGGANLARRVDLSCTNCGTQTTTIWRRNVKGEMVCNACGLYFKLHGVDRPHTMRRDTIHTRRRRPKASENEKESKHNHRGSKKGHYANDADSTEEMLNALRRHVPIAPKKYNQPQQQQQQTQQQMVESSDTDDMLTALRRQIQPHLVMALQGHHSASGTTSYSSLQTAGNFSSPFARKDDHLHPQQQQQQTQHMLKVINVPETDDSDDDSITDLPLNLVATQMAETTESH</sequence>